<evidence type="ECO:0000313" key="2">
    <source>
        <dbReference type="EMBL" id="EGF27399.1"/>
    </source>
</evidence>
<organism evidence="2 3">
    <name type="scientific">Rhodopirellula baltica WH47</name>
    <dbReference type="NCBI Taxonomy" id="991778"/>
    <lineage>
        <taxon>Bacteria</taxon>
        <taxon>Pseudomonadati</taxon>
        <taxon>Planctomycetota</taxon>
        <taxon>Planctomycetia</taxon>
        <taxon>Pirellulales</taxon>
        <taxon>Pirellulaceae</taxon>
        <taxon>Rhodopirellula</taxon>
    </lineage>
</organism>
<feature type="region of interest" description="Disordered" evidence="1">
    <location>
        <begin position="1"/>
        <end position="31"/>
    </location>
</feature>
<reference evidence="2 3" key="1">
    <citation type="journal article" date="2013" name="Mar. Genomics">
        <title>Expression of sulfatases in Rhodopirellula baltica and the diversity of sulfatases in the genus Rhodopirellula.</title>
        <authorList>
            <person name="Wegner C.E."/>
            <person name="Richter-Heitmann T."/>
            <person name="Klindworth A."/>
            <person name="Klockow C."/>
            <person name="Richter M."/>
            <person name="Achstetter T."/>
            <person name="Glockner F.O."/>
            <person name="Harder J."/>
        </authorList>
    </citation>
    <scope>NUCLEOTIDE SEQUENCE [LARGE SCALE GENOMIC DNA]</scope>
    <source>
        <strain evidence="2 3">WH47</strain>
    </source>
</reference>
<sequence length="46" mass="5325">MKTFRRLSDQPMGVCQRLPEKNRSRSDCGNQQVAEFRIQSAEARKA</sequence>
<protein>
    <submittedName>
        <fullName evidence="2">Uncharacterized protein</fullName>
    </submittedName>
</protein>
<dbReference type="Proteomes" id="UP000006222">
    <property type="component" value="Unassembled WGS sequence"/>
</dbReference>
<dbReference type="AlphaFoldDB" id="F2ASF2"/>
<dbReference type="EMBL" id="AFAR01000143">
    <property type="protein sequence ID" value="EGF27399.1"/>
    <property type="molecule type" value="Genomic_DNA"/>
</dbReference>
<accession>F2ASF2</accession>
<comment type="caution">
    <text evidence="2">The sequence shown here is derived from an EMBL/GenBank/DDBJ whole genome shotgun (WGS) entry which is preliminary data.</text>
</comment>
<evidence type="ECO:0000313" key="3">
    <source>
        <dbReference type="Proteomes" id="UP000006222"/>
    </source>
</evidence>
<evidence type="ECO:0000256" key="1">
    <source>
        <dbReference type="SAM" id="MobiDB-lite"/>
    </source>
</evidence>
<gene>
    <name evidence="2" type="ORF">RBWH47_04639</name>
</gene>
<proteinExistence type="predicted"/>
<name>F2ASF2_RHOBT</name>